<dbReference type="Proteomes" id="UP000008694">
    <property type="component" value="Unassembled WGS sequence"/>
</dbReference>
<dbReference type="EMBL" id="GL348714">
    <property type="protein sequence ID" value="EFH65364.1"/>
    <property type="molecule type" value="Genomic_DNA"/>
</dbReference>
<dbReference type="HOGENOM" id="CLU_2295528_0_0_1"/>
<evidence type="ECO:0000313" key="2">
    <source>
        <dbReference type="Proteomes" id="UP000008694"/>
    </source>
</evidence>
<reference evidence="2" key="1">
    <citation type="journal article" date="2011" name="Nat. Genet.">
        <title>The Arabidopsis lyrata genome sequence and the basis of rapid genome size change.</title>
        <authorList>
            <person name="Hu T.T."/>
            <person name="Pattyn P."/>
            <person name="Bakker E.G."/>
            <person name="Cao J."/>
            <person name="Cheng J.-F."/>
            <person name="Clark R.M."/>
            <person name="Fahlgren N."/>
            <person name="Fawcett J.A."/>
            <person name="Grimwood J."/>
            <person name="Gundlach H."/>
            <person name="Haberer G."/>
            <person name="Hollister J.D."/>
            <person name="Ossowski S."/>
            <person name="Ottilar R.P."/>
            <person name="Salamov A.A."/>
            <person name="Schneeberger K."/>
            <person name="Spannagl M."/>
            <person name="Wang X."/>
            <person name="Yang L."/>
            <person name="Nasrallah M.E."/>
            <person name="Bergelson J."/>
            <person name="Carrington J.C."/>
            <person name="Gaut B.S."/>
            <person name="Schmutz J."/>
            <person name="Mayer K.F.X."/>
            <person name="Van de Peer Y."/>
            <person name="Grigoriev I.V."/>
            <person name="Nordborg M."/>
            <person name="Weigel D."/>
            <person name="Guo Y.-L."/>
        </authorList>
    </citation>
    <scope>NUCLEOTIDE SEQUENCE [LARGE SCALE GENOMIC DNA]</scope>
    <source>
        <strain evidence="2">cv. MN47</strain>
    </source>
</reference>
<keyword evidence="2" id="KW-1185">Reference proteome</keyword>
<dbReference type="Gramene" id="scaffold_202639.1">
    <property type="protein sequence ID" value="scaffold_202639.1"/>
    <property type="gene ID" value="scaffold_202639.1"/>
</dbReference>
<gene>
    <name evidence="1" type="ORF">ARALYDRAFT_895565</name>
</gene>
<protein>
    <submittedName>
        <fullName evidence="1">Expressed protein</fullName>
    </submittedName>
</protein>
<name>D7KTX5_ARALL</name>
<accession>D7KTX5</accession>
<dbReference type="AlphaFoldDB" id="D7KTX5"/>
<organism evidence="2">
    <name type="scientific">Arabidopsis lyrata subsp. lyrata</name>
    <name type="common">Lyre-leaved rock-cress</name>
    <dbReference type="NCBI Taxonomy" id="81972"/>
    <lineage>
        <taxon>Eukaryota</taxon>
        <taxon>Viridiplantae</taxon>
        <taxon>Streptophyta</taxon>
        <taxon>Embryophyta</taxon>
        <taxon>Tracheophyta</taxon>
        <taxon>Spermatophyta</taxon>
        <taxon>Magnoliopsida</taxon>
        <taxon>eudicotyledons</taxon>
        <taxon>Gunneridae</taxon>
        <taxon>Pentapetalae</taxon>
        <taxon>rosids</taxon>
        <taxon>malvids</taxon>
        <taxon>Brassicales</taxon>
        <taxon>Brassicaceae</taxon>
        <taxon>Camelineae</taxon>
        <taxon>Arabidopsis</taxon>
    </lineage>
</organism>
<sequence length="101" mass="11159">MPVKEGTIYNIFKRRGEGVDETKVPILFCEKRASSDYDLVHRVKGPPVIPAPRRSPWLMVLHPQSVALSVEDTRTESTGSCLGRSFCETEPVCLTGGVATR</sequence>
<proteinExistence type="predicted"/>
<evidence type="ECO:0000313" key="1">
    <source>
        <dbReference type="EMBL" id="EFH65364.1"/>
    </source>
</evidence>